<dbReference type="PRINTS" id="PR00320">
    <property type="entry name" value="GPROTEINBRPT"/>
</dbReference>
<dbReference type="PANTHER" id="PTHR19855:SF11">
    <property type="entry name" value="RIBOSOME BIOGENESIS PROTEIN WDR12"/>
    <property type="match status" value="1"/>
</dbReference>
<dbReference type="Proteomes" id="UP000597762">
    <property type="component" value="Unassembled WGS sequence"/>
</dbReference>
<evidence type="ECO:0000256" key="2">
    <source>
        <dbReference type="ARBA" id="ARBA00022552"/>
    </source>
</evidence>
<dbReference type="SUPFAM" id="SSF50978">
    <property type="entry name" value="WD40 repeat-like"/>
    <property type="match status" value="1"/>
</dbReference>
<organism evidence="9 10">
    <name type="scientific">Acanthosepion pharaonis</name>
    <name type="common">Pharaoh cuttlefish</name>
    <name type="synonym">Sepia pharaonis</name>
    <dbReference type="NCBI Taxonomy" id="158019"/>
    <lineage>
        <taxon>Eukaryota</taxon>
        <taxon>Metazoa</taxon>
        <taxon>Spiralia</taxon>
        <taxon>Lophotrochozoa</taxon>
        <taxon>Mollusca</taxon>
        <taxon>Cephalopoda</taxon>
        <taxon>Coleoidea</taxon>
        <taxon>Decapodiformes</taxon>
        <taxon>Sepiida</taxon>
        <taxon>Sepiina</taxon>
        <taxon>Sepiidae</taxon>
        <taxon>Acanthosepion</taxon>
    </lineage>
</organism>
<reference evidence="9" key="1">
    <citation type="submission" date="2021-01" db="EMBL/GenBank/DDBJ databases">
        <authorList>
            <person name="Li R."/>
            <person name="Bekaert M."/>
        </authorList>
    </citation>
    <scope>NUCLEOTIDE SEQUENCE</scope>
    <source>
        <strain evidence="9">Farmed</strain>
    </source>
</reference>
<dbReference type="PROSITE" id="PS50294">
    <property type="entry name" value="WD_REPEATS_REGION"/>
    <property type="match status" value="4"/>
</dbReference>
<dbReference type="OrthoDB" id="10251381at2759"/>
<dbReference type="GO" id="GO:0000466">
    <property type="term" value="P:maturation of 5.8S rRNA from tricistronic rRNA transcript (SSU-rRNA, 5.8S rRNA, LSU-rRNA)"/>
    <property type="evidence" value="ECO:0007669"/>
    <property type="project" value="UniProtKB-UniRule"/>
</dbReference>
<dbReference type="GO" id="GO:0030687">
    <property type="term" value="C:preribosome, large subunit precursor"/>
    <property type="evidence" value="ECO:0007669"/>
    <property type="project" value="UniProtKB-UniRule"/>
</dbReference>
<dbReference type="InterPro" id="IPR012972">
    <property type="entry name" value="NLE"/>
</dbReference>
<feature type="repeat" description="WD" evidence="7">
    <location>
        <begin position="260"/>
        <end position="300"/>
    </location>
</feature>
<dbReference type="InterPro" id="IPR020472">
    <property type="entry name" value="WD40_PAC1"/>
</dbReference>
<dbReference type="InterPro" id="IPR015943">
    <property type="entry name" value="WD40/YVTN_repeat-like_dom_sf"/>
</dbReference>
<dbReference type="InterPro" id="IPR001680">
    <property type="entry name" value="WD40_rpt"/>
</dbReference>
<evidence type="ECO:0000256" key="3">
    <source>
        <dbReference type="ARBA" id="ARBA00022574"/>
    </source>
</evidence>
<dbReference type="HAMAP" id="MF_03029">
    <property type="entry name" value="WDR12"/>
    <property type="match status" value="1"/>
</dbReference>
<dbReference type="AlphaFoldDB" id="A0A812E0D5"/>
<comment type="function">
    <text evidence="6">Required for maturation of ribosomal RNAs and formation of the large ribosomal subunit.</text>
</comment>
<keyword evidence="3 7" id="KW-0853">WD repeat</keyword>
<evidence type="ECO:0000256" key="5">
    <source>
        <dbReference type="ARBA" id="ARBA00023242"/>
    </source>
</evidence>
<accession>A0A812E0D5</accession>
<protein>
    <recommendedName>
        <fullName evidence="6">Ribosome biogenesis protein WDR12 homolog</fullName>
    </recommendedName>
</protein>
<evidence type="ECO:0000259" key="8">
    <source>
        <dbReference type="Pfam" id="PF08154"/>
    </source>
</evidence>
<dbReference type="Pfam" id="PF08154">
    <property type="entry name" value="NLE"/>
    <property type="match status" value="1"/>
</dbReference>
<sequence>MAASGSHVQVKLFTKQSQYSVPDTPFSVPDNAGPKELCSLINGLLKESATFLSSLIDFDFLINGEFLNVSLKSHIQAKNIPAETVIEIEYLEQHPAPQPEDSLIHNDWISCLEGNLQFILSGCYDNTVHLWTTKGESLTIIPGHSAPVKCVSWINLSEDDPVSEFISGSHDQTLLLWKWHRDTNEVDCVCVCRGHAASVDCVSVEKTGRKICSGSWDSLLKLWSTDADANCDVPESEQRPSKKKKTAAPKIQSRVPLLTLSGHTEGISSVSWLDQTTVCSASWDHTIKLWDMEKAEVKSSIQGSKVFLDLSYSPHNHLIVTGSADRHIRLWDHRTSEGAIVKSSFTSHRGWVSGVSWSPNNSNHFISGSYDMLMKLWDMRSPKAPLYNMTGHEDKILAVDWSIPDLLLSGGADNHLKIFQQKELSG</sequence>
<evidence type="ECO:0000256" key="6">
    <source>
        <dbReference type="HAMAP-Rule" id="MF_03029"/>
    </source>
</evidence>
<name>A0A812E0D5_ACAPH</name>
<evidence type="ECO:0000256" key="4">
    <source>
        <dbReference type="ARBA" id="ARBA00022737"/>
    </source>
</evidence>
<dbReference type="PANTHER" id="PTHR19855">
    <property type="entry name" value="WD40 REPEAT PROTEIN 12, 37"/>
    <property type="match status" value="1"/>
</dbReference>
<feature type="domain" description="NLE" evidence="8">
    <location>
        <begin position="8"/>
        <end position="75"/>
    </location>
</feature>
<dbReference type="FunFam" id="2.130.10.10:FF:001898">
    <property type="entry name" value="Ribosome biogenesis protein WDR12 homolog"/>
    <property type="match status" value="1"/>
</dbReference>
<gene>
    <name evidence="9" type="ORF">SPHA_63226</name>
</gene>
<dbReference type="GO" id="GO:0005730">
    <property type="term" value="C:nucleolus"/>
    <property type="evidence" value="ECO:0007669"/>
    <property type="project" value="UniProtKB-SubCell"/>
</dbReference>
<comment type="subcellular location">
    <subcellularLocation>
        <location evidence="6">Nucleus</location>
        <location evidence="6">Nucleolus</location>
    </subcellularLocation>
    <subcellularLocation>
        <location evidence="6">Nucleus</location>
        <location evidence="6">Nucleoplasm</location>
    </subcellularLocation>
</comment>
<dbReference type="EMBL" id="CAHIKZ030004535">
    <property type="protein sequence ID" value="CAE1311914.1"/>
    <property type="molecule type" value="Genomic_DNA"/>
</dbReference>
<dbReference type="PROSITE" id="PS00678">
    <property type="entry name" value="WD_REPEATS_1"/>
    <property type="match status" value="1"/>
</dbReference>
<evidence type="ECO:0000256" key="7">
    <source>
        <dbReference type="PROSITE-ProRule" id="PRU00221"/>
    </source>
</evidence>
<keyword evidence="5 6" id="KW-0539">Nucleus</keyword>
<keyword evidence="4" id="KW-0677">Repeat</keyword>
<feature type="repeat" description="WD" evidence="7">
    <location>
        <begin position="192"/>
        <end position="224"/>
    </location>
</feature>
<feature type="repeat" description="WD" evidence="7">
    <location>
        <begin position="310"/>
        <end position="341"/>
    </location>
</feature>
<evidence type="ECO:0000313" key="10">
    <source>
        <dbReference type="Proteomes" id="UP000597762"/>
    </source>
</evidence>
<keyword evidence="10" id="KW-1185">Reference proteome</keyword>
<proteinExistence type="inferred from homology"/>
<dbReference type="Gene3D" id="2.130.10.10">
    <property type="entry name" value="YVTN repeat-like/Quinoprotein amine dehydrogenase"/>
    <property type="match status" value="1"/>
</dbReference>
<dbReference type="PROSITE" id="PS50082">
    <property type="entry name" value="WD_REPEATS_2"/>
    <property type="match status" value="4"/>
</dbReference>
<keyword evidence="1 6" id="KW-0690">Ribosome biogenesis</keyword>
<dbReference type="InterPro" id="IPR019775">
    <property type="entry name" value="WD40_repeat_CS"/>
</dbReference>
<dbReference type="InterPro" id="IPR028599">
    <property type="entry name" value="WDR12/Ytm1"/>
</dbReference>
<dbReference type="Pfam" id="PF00400">
    <property type="entry name" value="WD40"/>
    <property type="match status" value="7"/>
</dbReference>
<dbReference type="CDD" id="cd00200">
    <property type="entry name" value="WD40"/>
    <property type="match status" value="1"/>
</dbReference>
<keyword evidence="2 6" id="KW-0698">rRNA processing</keyword>
<dbReference type="SMART" id="SM00320">
    <property type="entry name" value="WD40"/>
    <property type="match status" value="7"/>
</dbReference>
<comment type="caution">
    <text evidence="9">The sequence shown here is derived from an EMBL/GenBank/DDBJ whole genome shotgun (WGS) entry which is preliminary data.</text>
</comment>
<comment type="similarity">
    <text evidence="6">Belongs to the WD repeat WDR12/YTM1 family.</text>
</comment>
<feature type="repeat" description="WD" evidence="7">
    <location>
        <begin position="345"/>
        <end position="387"/>
    </location>
</feature>
<evidence type="ECO:0000313" key="9">
    <source>
        <dbReference type="EMBL" id="CAE1311914.1"/>
    </source>
</evidence>
<dbReference type="GO" id="GO:0005654">
    <property type="term" value="C:nucleoplasm"/>
    <property type="evidence" value="ECO:0007669"/>
    <property type="project" value="UniProtKB-SubCell"/>
</dbReference>
<dbReference type="GO" id="GO:0000463">
    <property type="term" value="P:maturation of LSU-rRNA from tricistronic rRNA transcript (SSU-rRNA, 5.8S rRNA, LSU-rRNA)"/>
    <property type="evidence" value="ECO:0007669"/>
    <property type="project" value="UniProtKB-UniRule"/>
</dbReference>
<dbReference type="InterPro" id="IPR036322">
    <property type="entry name" value="WD40_repeat_dom_sf"/>
</dbReference>
<evidence type="ECO:0000256" key="1">
    <source>
        <dbReference type="ARBA" id="ARBA00022517"/>
    </source>
</evidence>
<dbReference type="GO" id="GO:0043021">
    <property type="term" value="F:ribonucleoprotein complex binding"/>
    <property type="evidence" value="ECO:0007669"/>
    <property type="project" value="UniProtKB-UniRule"/>
</dbReference>